<accession>A0AAE3R0Z2</accession>
<comment type="caution">
    <text evidence="1">The sequence shown here is derived from an EMBL/GenBank/DDBJ whole genome shotgun (WGS) entry which is preliminary data.</text>
</comment>
<sequence>MNKYFIIGIGGTGMRCLEAFIHTCAMGMFDNSEINLLALDTDLENGNFARLQELVDAYLKTKGENKTQTPHADTFFSAKINFYKFSPDYSRTETSSFQRIAKTSYATETERDLANLLFTDNVQAFDLKHGYRAQTHLGSMLMYHAIIDEVNKNPGGNMSAFIDELYNANTAGSVKLFIMGSVFGGTGASSIPVMPAALDTAVRKRHQGKTLDKLFVGATLLTSYFSFISPTQNSRELQKIVADSKNFSMNSQAAMMFYEDDLSVRRTYQKFYMLGTPTNDFTTPQAEPDTITGGNRQRNDSHYIELFCAFAAYDFFKNPDADLQKIKDDKASGVQYYFRSIDDSQKLDFKDFLPENEASNIFLKKLTLFTAFSFLVGLDNTDFFASAQRGDLKNITGYEDITKVELDALLKYMGLFHFRFSNDELREGWLRQVWRSSGGGERFMYNPEMFGATTVRDLRKFEFNKLFSKSSEYQRHNFSVNFLTSPFDRFKETFVKETSDGAFANKSEKLIKRMYDTLVKLYSF</sequence>
<keyword evidence="2" id="KW-1185">Reference proteome</keyword>
<evidence type="ECO:0000313" key="1">
    <source>
        <dbReference type="EMBL" id="MDJ1499344.1"/>
    </source>
</evidence>
<name>A0AAE3R0Z2_9BACT</name>
<reference evidence="1" key="1">
    <citation type="submission" date="2023-05" db="EMBL/GenBank/DDBJ databases">
        <authorList>
            <person name="Zhang X."/>
        </authorList>
    </citation>
    <scope>NUCLEOTIDE SEQUENCE</scope>
    <source>
        <strain evidence="1">BD1B2-1</strain>
    </source>
</reference>
<gene>
    <name evidence="1" type="ORF">QNI22_01735</name>
</gene>
<dbReference type="AlphaFoldDB" id="A0AAE3R0Z2"/>
<dbReference type="EMBL" id="JASJOU010000001">
    <property type="protein sequence ID" value="MDJ1499344.1"/>
    <property type="molecule type" value="Genomic_DNA"/>
</dbReference>
<organism evidence="1 2">
    <name type="scientific">Xanthocytophaga agilis</name>
    <dbReference type="NCBI Taxonomy" id="3048010"/>
    <lineage>
        <taxon>Bacteria</taxon>
        <taxon>Pseudomonadati</taxon>
        <taxon>Bacteroidota</taxon>
        <taxon>Cytophagia</taxon>
        <taxon>Cytophagales</taxon>
        <taxon>Rhodocytophagaceae</taxon>
        <taxon>Xanthocytophaga</taxon>
    </lineage>
</organism>
<evidence type="ECO:0000313" key="2">
    <source>
        <dbReference type="Proteomes" id="UP001232063"/>
    </source>
</evidence>
<dbReference type="Proteomes" id="UP001232063">
    <property type="component" value="Unassembled WGS sequence"/>
</dbReference>
<proteinExistence type="predicted"/>
<protein>
    <submittedName>
        <fullName evidence="1">Uncharacterized protein</fullName>
    </submittedName>
</protein>
<dbReference type="RefSeq" id="WP_314508866.1">
    <property type="nucleotide sequence ID" value="NZ_JASJOU010000001.1"/>
</dbReference>